<evidence type="ECO:0000313" key="3">
    <source>
        <dbReference type="Proteomes" id="UP001610810"/>
    </source>
</evidence>
<accession>A0ABW7S6H2</accession>
<keyword evidence="1" id="KW-0812">Transmembrane</keyword>
<feature type="transmembrane region" description="Helical" evidence="1">
    <location>
        <begin position="35"/>
        <end position="54"/>
    </location>
</feature>
<organism evidence="2 3">
    <name type="scientific">Streptomyces tendae</name>
    <dbReference type="NCBI Taxonomy" id="1932"/>
    <lineage>
        <taxon>Bacteria</taxon>
        <taxon>Bacillati</taxon>
        <taxon>Actinomycetota</taxon>
        <taxon>Actinomycetes</taxon>
        <taxon>Kitasatosporales</taxon>
        <taxon>Streptomycetaceae</taxon>
        <taxon>Streptomyces</taxon>
    </lineage>
</organism>
<dbReference type="EMBL" id="JBIQWK010000010">
    <property type="protein sequence ID" value="MFI0575841.1"/>
    <property type="molecule type" value="Genomic_DNA"/>
</dbReference>
<protein>
    <recommendedName>
        <fullName evidence="4">PE-PGRS family protein</fullName>
    </recommendedName>
</protein>
<proteinExistence type="predicted"/>
<dbReference type="RefSeq" id="WP_166625277.1">
    <property type="nucleotide sequence ID" value="NZ_JBIAYI010000010.1"/>
</dbReference>
<feature type="transmembrane region" description="Helical" evidence="1">
    <location>
        <begin position="12"/>
        <end position="29"/>
    </location>
</feature>
<evidence type="ECO:0000256" key="1">
    <source>
        <dbReference type="SAM" id="Phobius"/>
    </source>
</evidence>
<keyword evidence="1" id="KW-1133">Transmembrane helix</keyword>
<gene>
    <name evidence="2" type="ORF">ACH3YB_29840</name>
</gene>
<comment type="caution">
    <text evidence="2">The sequence shown here is derived from an EMBL/GenBank/DDBJ whole genome shotgun (WGS) entry which is preliminary data.</text>
</comment>
<reference evidence="2 3" key="1">
    <citation type="submission" date="2024-10" db="EMBL/GenBank/DDBJ databases">
        <authorList>
            <person name="Wannawong T."/>
            <person name="Kuncharoen N."/>
            <person name="Mhuantong W."/>
        </authorList>
    </citation>
    <scope>NUCLEOTIDE SEQUENCE [LARGE SCALE GENOMIC DNA]</scope>
    <source>
        <strain evidence="2 3">CALK1-4</strain>
    </source>
</reference>
<name>A0ABW7S6H2_STRTE</name>
<keyword evidence="3" id="KW-1185">Reference proteome</keyword>
<sequence length="256" mass="26546">MSVGGFLRVLRSAVFAAVCVVLAALGHVLMSGEGLPWWVLLSGALAVGAVGWAFGAQERRRRTVAGLTVAVQTGLHLAFTLAQSGGRPSVTPDGTQSLRQWADQFLCGPAPTPAQAARAHDIATAAGLPHPEHAGPHGADGMASVGHGMTSMAGTGGMHDMTHMVGMSSWGMLGAHLLAALLCGLWLAQGESAVFKTVRACADRAFVPLRLVLAVLCPPTAPPAPRPAPRPRWRLRQLLLVHVLTTRGPPGETAVV</sequence>
<feature type="transmembrane region" description="Helical" evidence="1">
    <location>
        <begin position="170"/>
        <end position="188"/>
    </location>
</feature>
<evidence type="ECO:0000313" key="2">
    <source>
        <dbReference type="EMBL" id="MFI0575841.1"/>
    </source>
</evidence>
<evidence type="ECO:0008006" key="4">
    <source>
        <dbReference type="Google" id="ProtNLM"/>
    </source>
</evidence>
<keyword evidence="1" id="KW-0472">Membrane</keyword>
<dbReference type="Proteomes" id="UP001610810">
    <property type="component" value="Unassembled WGS sequence"/>
</dbReference>